<gene>
    <name evidence="1" type="ORF">M5K25_017640</name>
</gene>
<keyword evidence="2" id="KW-1185">Reference proteome</keyword>
<name>A0ABD0UMT1_DENTH</name>
<dbReference type="AlphaFoldDB" id="A0ABD0UMT1"/>
<organism evidence="1 2">
    <name type="scientific">Dendrobium thyrsiflorum</name>
    <name type="common">Pinecone-like raceme dendrobium</name>
    <name type="synonym">Orchid</name>
    <dbReference type="NCBI Taxonomy" id="117978"/>
    <lineage>
        <taxon>Eukaryota</taxon>
        <taxon>Viridiplantae</taxon>
        <taxon>Streptophyta</taxon>
        <taxon>Embryophyta</taxon>
        <taxon>Tracheophyta</taxon>
        <taxon>Spermatophyta</taxon>
        <taxon>Magnoliopsida</taxon>
        <taxon>Liliopsida</taxon>
        <taxon>Asparagales</taxon>
        <taxon>Orchidaceae</taxon>
        <taxon>Epidendroideae</taxon>
        <taxon>Malaxideae</taxon>
        <taxon>Dendrobiinae</taxon>
        <taxon>Dendrobium</taxon>
    </lineage>
</organism>
<evidence type="ECO:0000313" key="2">
    <source>
        <dbReference type="Proteomes" id="UP001552299"/>
    </source>
</evidence>
<reference evidence="1 2" key="1">
    <citation type="journal article" date="2024" name="Plant Biotechnol. J.">
        <title>Dendrobium thyrsiflorum genome and its molecular insights into genes involved in important horticultural traits.</title>
        <authorList>
            <person name="Chen B."/>
            <person name="Wang J.Y."/>
            <person name="Zheng P.J."/>
            <person name="Li K.L."/>
            <person name="Liang Y.M."/>
            <person name="Chen X.F."/>
            <person name="Zhang C."/>
            <person name="Zhao X."/>
            <person name="He X."/>
            <person name="Zhang G.Q."/>
            <person name="Liu Z.J."/>
            <person name="Xu Q."/>
        </authorList>
    </citation>
    <scope>NUCLEOTIDE SEQUENCE [LARGE SCALE GENOMIC DNA]</scope>
    <source>
        <strain evidence="1">GZMU011</strain>
    </source>
</reference>
<evidence type="ECO:0000313" key="1">
    <source>
        <dbReference type="EMBL" id="KAL0914132.1"/>
    </source>
</evidence>
<proteinExistence type="predicted"/>
<protein>
    <submittedName>
        <fullName evidence="1">Uncharacterized protein</fullName>
    </submittedName>
</protein>
<accession>A0ABD0UMT1</accession>
<comment type="caution">
    <text evidence="1">The sequence shown here is derived from an EMBL/GenBank/DDBJ whole genome shotgun (WGS) entry which is preliminary data.</text>
</comment>
<dbReference type="Proteomes" id="UP001552299">
    <property type="component" value="Unassembled WGS sequence"/>
</dbReference>
<sequence length="103" mass="11145">MEAAVMTPEPVEGFDGLFAVALAGGTARSGTIREFPPLLWSLVAPIASGDAVLIWNLSTFPIISSMMANFSSTFSWMAENSFLKSEMFSIQFDFNCPISLPIC</sequence>
<dbReference type="EMBL" id="JANQDX010000013">
    <property type="protein sequence ID" value="KAL0914132.1"/>
    <property type="molecule type" value="Genomic_DNA"/>
</dbReference>